<accession>A0A8H2JMG5</accession>
<gene>
    <name evidence="1" type="ORF">FCS21_11770</name>
</gene>
<dbReference type="AlphaFoldDB" id="A0A8H2JMG5"/>
<proteinExistence type="predicted"/>
<dbReference type="Proteomes" id="UP000307702">
    <property type="component" value="Unassembled WGS sequence"/>
</dbReference>
<dbReference type="EMBL" id="SZVP01000011">
    <property type="protein sequence ID" value="TMM44069.1"/>
    <property type="molecule type" value="Genomic_DNA"/>
</dbReference>
<organism evidence="1 2">
    <name type="scientific">Colwellia ponticola</name>
    <dbReference type="NCBI Taxonomy" id="2304625"/>
    <lineage>
        <taxon>Bacteria</taxon>
        <taxon>Pseudomonadati</taxon>
        <taxon>Pseudomonadota</taxon>
        <taxon>Gammaproteobacteria</taxon>
        <taxon>Alteromonadales</taxon>
        <taxon>Colwelliaceae</taxon>
        <taxon>Colwellia</taxon>
    </lineage>
</organism>
<name>A0A8H2JMG5_9GAMM</name>
<sequence length="154" mass="17630">MQSDKNIPDYLTDDFSMYLENMSSLTDPENPDLLANYLSDLFKQLDTTPLLFTGMIDQLAMAITTKIRIDSKNLALLDLTQEPTWADIKPFVGVHADARACITEIMNSAEYELKMAVLLIHYYNRYDATPLKALDDDDDDFNDDYGSDDFDENY</sequence>
<reference evidence="1 2" key="1">
    <citation type="submission" date="2019-05" db="EMBL/GenBank/DDBJ databases">
        <title>Colwellia ponticola sp. nov., isolated from seawater.</title>
        <authorList>
            <person name="Yoon J.-H."/>
        </authorList>
    </citation>
    <scope>NUCLEOTIDE SEQUENCE [LARGE SCALE GENOMIC DNA]</scope>
    <source>
        <strain evidence="1 2">OISW-25</strain>
    </source>
</reference>
<evidence type="ECO:0000313" key="1">
    <source>
        <dbReference type="EMBL" id="TMM44069.1"/>
    </source>
</evidence>
<protein>
    <submittedName>
        <fullName evidence="1">Uncharacterized protein</fullName>
    </submittedName>
</protein>
<comment type="caution">
    <text evidence="1">The sequence shown here is derived from an EMBL/GenBank/DDBJ whole genome shotgun (WGS) entry which is preliminary data.</text>
</comment>
<evidence type="ECO:0000313" key="2">
    <source>
        <dbReference type="Proteomes" id="UP000307702"/>
    </source>
</evidence>
<dbReference type="OrthoDB" id="6384638at2"/>
<dbReference type="RefSeq" id="WP_138623610.1">
    <property type="nucleotide sequence ID" value="NZ_SZVP01000011.1"/>
</dbReference>
<keyword evidence="2" id="KW-1185">Reference proteome</keyword>